<organism evidence="2 3">
    <name type="scientific">Cyclobacterium lianum</name>
    <dbReference type="NCBI Taxonomy" id="388280"/>
    <lineage>
        <taxon>Bacteria</taxon>
        <taxon>Pseudomonadati</taxon>
        <taxon>Bacteroidota</taxon>
        <taxon>Cytophagia</taxon>
        <taxon>Cytophagales</taxon>
        <taxon>Cyclobacteriaceae</taxon>
        <taxon>Cyclobacterium</taxon>
    </lineage>
</organism>
<dbReference type="AlphaFoldDB" id="A0A1M7QGJ0"/>
<sequence>MKVRTLIELQDKLDNDIQWRKKEIVDFKFIIENNRNSTRIAPLVRGGIALSYAHWEGFVKMASSIFISFISTKKIPLDNLQMNFVALSYIKRLNKGNGIEECINLIDEILNSGQKACKIYDKDVIETKSNLKFNVLRDILLSLGLDESHFAANENFIDKKLVEPRNDIAHGTYRDIIYDDFNIVYHNIIPLMEYYKTLIENNATQGAYKK</sequence>
<reference evidence="2 3" key="1">
    <citation type="submission" date="2016-11" db="EMBL/GenBank/DDBJ databases">
        <authorList>
            <person name="Jaros S."/>
            <person name="Januszkiewicz K."/>
            <person name="Wedrychowicz H."/>
        </authorList>
    </citation>
    <scope>NUCLEOTIDE SEQUENCE [LARGE SCALE GENOMIC DNA]</scope>
    <source>
        <strain evidence="2 3">CGMCC 1.6102</strain>
    </source>
</reference>
<dbReference type="Pfam" id="PF18735">
    <property type="entry name" value="HEPN_RiboL-PSP"/>
    <property type="match status" value="1"/>
</dbReference>
<feature type="domain" description="RiboL-PSP-HEPN" evidence="1">
    <location>
        <begin position="15"/>
        <end position="201"/>
    </location>
</feature>
<dbReference type="InterPro" id="IPR041519">
    <property type="entry name" value="HEPN_RiboL-PSP"/>
</dbReference>
<protein>
    <recommendedName>
        <fullName evidence="1">RiboL-PSP-HEPN domain-containing protein</fullName>
    </recommendedName>
</protein>
<gene>
    <name evidence="2" type="ORF">SAMN04488057_1183</name>
</gene>
<evidence type="ECO:0000259" key="1">
    <source>
        <dbReference type="Pfam" id="PF18735"/>
    </source>
</evidence>
<dbReference type="Proteomes" id="UP000184513">
    <property type="component" value="Unassembled WGS sequence"/>
</dbReference>
<dbReference type="RefSeq" id="WP_073097399.1">
    <property type="nucleotide sequence ID" value="NZ_FRCY01000018.1"/>
</dbReference>
<accession>A0A1M7QGJ0</accession>
<dbReference type="EMBL" id="FRCY01000018">
    <property type="protein sequence ID" value="SHN30191.1"/>
    <property type="molecule type" value="Genomic_DNA"/>
</dbReference>
<evidence type="ECO:0000313" key="2">
    <source>
        <dbReference type="EMBL" id="SHN30191.1"/>
    </source>
</evidence>
<keyword evidence="3" id="KW-1185">Reference proteome</keyword>
<dbReference type="OrthoDB" id="1551032at2"/>
<proteinExistence type="predicted"/>
<name>A0A1M7QGJ0_9BACT</name>
<dbReference type="STRING" id="388280.SAMN04488057_1183"/>
<evidence type="ECO:0000313" key="3">
    <source>
        <dbReference type="Proteomes" id="UP000184513"/>
    </source>
</evidence>